<dbReference type="AlphaFoldDB" id="A0A834MJW8"/>
<dbReference type="Proteomes" id="UP000625711">
    <property type="component" value="Unassembled WGS sequence"/>
</dbReference>
<accession>A0A834MJW8</accession>
<evidence type="ECO:0000313" key="2">
    <source>
        <dbReference type="Proteomes" id="UP000625711"/>
    </source>
</evidence>
<comment type="caution">
    <text evidence="1">The sequence shown here is derived from an EMBL/GenBank/DDBJ whole genome shotgun (WGS) entry which is preliminary data.</text>
</comment>
<protein>
    <submittedName>
        <fullName evidence="1">Uncharacterized protein</fullName>
    </submittedName>
</protein>
<keyword evidence="2" id="KW-1185">Reference proteome</keyword>
<gene>
    <name evidence="1" type="ORF">GWI33_001833</name>
</gene>
<reference evidence="1" key="1">
    <citation type="submission" date="2020-08" db="EMBL/GenBank/DDBJ databases">
        <title>Genome sequencing and assembly of the red palm weevil Rhynchophorus ferrugineus.</title>
        <authorList>
            <person name="Dias G.B."/>
            <person name="Bergman C.M."/>
            <person name="Manee M."/>
        </authorList>
    </citation>
    <scope>NUCLEOTIDE SEQUENCE</scope>
    <source>
        <strain evidence="1">AA-2017</strain>
        <tissue evidence="1">Whole larva</tissue>
    </source>
</reference>
<proteinExistence type="predicted"/>
<name>A0A834MJW8_RHYFE</name>
<sequence>MNTPFENRADKSAPKLKQKQRNMYQFVIGCVSVTRIILTPTDSGVAAQYVSLLKRRTNEQNQASSHKKPLVDGLVFGTSVPRGVPVKCTIKIDKIQEATARNCFVRYEPVR</sequence>
<evidence type="ECO:0000313" key="1">
    <source>
        <dbReference type="EMBL" id="KAF7282885.1"/>
    </source>
</evidence>
<dbReference type="EMBL" id="JAACXV010000152">
    <property type="protein sequence ID" value="KAF7282885.1"/>
    <property type="molecule type" value="Genomic_DNA"/>
</dbReference>
<organism evidence="1 2">
    <name type="scientific">Rhynchophorus ferrugineus</name>
    <name type="common">Red palm weevil</name>
    <name type="synonym">Curculio ferrugineus</name>
    <dbReference type="NCBI Taxonomy" id="354439"/>
    <lineage>
        <taxon>Eukaryota</taxon>
        <taxon>Metazoa</taxon>
        <taxon>Ecdysozoa</taxon>
        <taxon>Arthropoda</taxon>
        <taxon>Hexapoda</taxon>
        <taxon>Insecta</taxon>
        <taxon>Pterygota</taxon>
        <taxon>Neoptera</taxon>
        <taxon>Endopterygota</taxon>
        <taxon>Coleoptera</taxon>
        <taxon>Polyphaga</taxon>
        <taxon>Cucujiformia</taxon>
        <taxon>Curculionidae</taxon>
        <taxon>Dryophthorinae</taxon>
        <taxon>Rhynchophorus</taxon>
    </lineage>
</organism>